<evidence type="ECO:0000313" key="2">
    <source>
        <dbReference type="EMBL" id="CAK0870848.1"/>
    </source>
</evidence>
<organism evidence="2 3">
    <name type="scientific">Prorocentrum cordatum</name>
    <dbReference type="NCBI Taxonomy" id="2364126"/>
    <lineage>
        <taxon>Eukaryota</taxon>
        <taxon>Sar</taxon>
        <taxon>Alveolata</taxon>
        <taxon>Dinophyceae</taxon>
        <taxon>Prorocentrales</taxon>
        <taxon>Prorocentraceae</taxon>
        <taxon>Prorocentrum</taxon>
    </lineage>
</organism>
<sequence length="416" mass="43768">CHLIGESKRTSSFTSLSFCAAGPSQQRRQSCSEKASVAVAAAPGSADRPAGPPEGGVFGFNLGGNAGVQTGDVPSAGVPGSKKARTDGGAEDMFVDDDEVADPELEPVGAQVSEGTRAPAAAPGALEPGEARFFFPALTSDFRAAMADSVAPLEKKAYSCVVEVEKTEKVAADMRQELGELLARVGVLAHGRSGGGTGSATAGRAGEESVRSGGDSADGSSIGPLVFRTPGTRGKLYVLVVSSTRKVWSSLTTCRTRCRDAICASDPDRHADRCQDFEDCETLLRSRPPSFTPASCVDVSASSDVDRPPTTAAAPFAAGAVSWKSDAFREMIVCNDLFSSSAWSEPLAGRCALPRRRARGPTRRFHWHRRGLASPILRLPAPSLLDMDERPLSIRPSLFRQSATAPCLCAECRLFF</sequence>
<feature type="non-terminal residue" evidence="2">
    <location>
        <position position="1"/>
    </location>
</feature>
<dbReference type="EMBL" id="CAUYUJ010017004">
    <property type="protein sequence ID" value="CAK0870848.1"/>
    <property type="molecule type" value="Genomic_DNA"/>
</dbReference>
<reference evidence="2" key="1">
    <citation type="submission" date="2023-10" db="EMBL/GenBank/DDBJ databases">
        <authorList>
            <person name="Chen Y."/>
            <person name="Shah S."/>
            <person name="Dougan E. K."/>
            <person name="Thang M."/>
            <person name="Chan C."/>
        </authorList>
    </citation>
    <scope>NUCLEOTIDE SEQUENCE [LARGE SCALE GENOMIC DNA]</scope>
</reference>
<proteinExistence type="predicted"/>
<feature type="compositionally biased region" description="Polar residues" evidence="1">
    <location>
        <begin position="24"/>
        <end position="33"/>
    </location>
</feature>
<dbReference type="Proteomes" id="UP001189429">
    <property type="component" value="Unassembled WGS sequence"/>
</dbReference>
<feature type="region of interest" description="Disordered" evidence="1">
    <location>
        <begin position="193"/>
        <end position="221"/>
    </location>
</feature>
<feature type="compositionally biased region" description="Low complexity" evidence="1">
    <location>
        <begin position="212"/>
        <end position="221"/>
    </location>
</feature>
<feature type="compositionally biased region" description="Low complexity" evidence="1">
    <location>
        <begin position="35"/>
        <end position="49"/>
    </location>
</feature>
<keyword evidence="3" id="KW-1185">Reference proteome</keyword>
<accession>A0ABN9VCS0</accession>
<evidence type="ECO:0000313" key="3">
    <source>
        <dbReference type="Proteomes" id="UP001189429"/>
    </source>
</evidence>
<evidence type="ECO:0000256" key="1">
    <source>
        <dbReference type="SAM" id="MobiDB-lite"/>
    </source>
</evidence>
<feature type="region of interest" description="Disordered" evidence="1">
    <location>
        <begin position="24"/>
        <end position="55"/>
    </location>
</feature>
<gene>
    <name evidence="2" type="ORF">PCOR1329_LOCUS56835</name>
</gene>
<name>A0ABN9VCS0_9DINO</name>
<feature type="region of interest" description="Disordered" evidence="1">
    <location>
        <begin position="71"/>
        <end position="90"/>
    </location>
</feature>
<comment type="caution">
    <text evidence="2">The sequence shown here is derived from an EMBL/GenBank/DDBJ whole genome shotgun (WGS) entry which is preliminary data.</text>
</comment>
<protein>
    <submittedName>
        <fullName evidence="2">Uncharacterized protein</fullName>
    </submittedName>
</protein>